<reference evidence="2" key="1">
    <citation type="submission" date="2021-10" db="EMBL/GenBank/DDBJ databases">
        <title>Tropical sea cucumber genome reveals ecological adaptation and Cuvierian tubules defense mechanism.</title>
        <authorList>
            <person name="Chen T."/>
        </authorList>
    </citation>
    <scope>NUCLEOTIDE SEQUENCE</scope>
    <source>
        <strain evidence="2">Nanhai2018</strain>
        <tissue evidence="2">Muscle</tissue>
    </source>
</reference>
<dbReference type="EMBL" id="JAIZAY010000008">
    <property type="protein sequence ID" value="KAJ8037797.1"/>
    <property type="molecule type" value="Genomic_DNA"/>
</dbReference>
<gene>
    <name evidence="2" type="ORF">HOLleu_18702</name>
</gene>
<comment type="caution">
    <text evidence="2">The sequence shown here is derived from an EMBL/GenBank/DDBJ whole genome shotgun (WGS) entry which is preliminary data.</text>
</comment>
<dbReference type="Proteomes" id="UP001152320">
    <property type="component" value="Chromosome 8"/>
</dbReference>
<protein>
    <submittedName>
        <fullName evidence="2">Uncharacterized protein</fullName>
    </submittedName>
</protein>
<feature type="region of interest" description="Disordered" evidence="1">
    <location>
        <begin position="263"/>
        <end position="288"/>
    </location>
</feature>
<sequence>MADSEEKDEIEKPVRRKAMSAPARFSSREDVWKEIRDWAKPSGSGTTNNTFGAQLKDNVTEQRLLESRLMDLSKERYKFIVQVAWQRKAFIDKQKTKTGQMKELLGGIEAAQIKTSKKNLANQLRAKNKLYSDLRHQCYADRKIRGNSAKNFLEEMKPICIEPVFRTQQTFGSRGSPNRFGLDSRRAVFPDIVSASKKSDRSEPVPRLPTRQSCPADMVGRSRQTTNASRQTCYSAANVPKYLRFRSVYDRRFSGLEGALSNTYSEEQKSFSSFRSGLPSEISSSAPT</sequence>
<accession>A0A9Q1H6W6</accession>
<organism evidence="2 3">
    <name type="scientific">Holothuria leucospilota</name>
    <name type="common">Black long sea cucumber</name>
    <name type="synonym">Mertensiothuria leucospilota</name>
    <dbReference type="NCBI Taxonomy" id="206669"/>
    <lineage>
        <taxon>Eukaryota</taxon>
        <taxon>Metazoa</taxon>
        <taxon>Echinodermata</taxon>
        <taxon>Eleutherozoa</taxon>
        <taxon>Echinozoa</taxon>
        <taxon>Holothuroidea</taxon>
        <taxon>Aspidochirotacea</taxon>
        <taxon>Aspidochirotida</taxon>
        <taxon>Holothuriidae</taxon>
        <taxon>Holothuria</taxon>
    </lineage>
</organism>
<evidence type="ECO:0000313" key="3">
    <source>
        <dbReference type="Proteomes" id="UP001152320"/>
    </source>
</evidence>
<feature type="region of interest" description="Disordered" evidence="1">
    <location>
        <begin position="195"/>
        <end position="230"/>
    </location>
</feature>
<proteinExistence type="predicted"/>
<dbReference type="OrthoDB" id="10069634at2759"/>
<evidence type="ECO:0000313" key="2">
    <source>
        <dbReference type="EMBL" id="KAJ8037797.1"/>
    </source>
</evidence>
<dbReference type="AlphaFoldDB" id="A0A9Q1H6W6"/>
<evidence type="ECO:0000256" key="1">
    <source>
        <dbReference type="SAM" id="MobiDB-lite"/>
    </source>
</evidence>
<feature type="region of interest" description="Disordered" evidence="1">
    <location>
        <begin position="1"/>
        <end position="27"/>
    </location>
</feature>
<keyword evidence="3" id="KW-1185">Reference proteome</keyword>
<name>A0A9Q1H6W6_HOLLE</name>